<dbReference type="SUPFAM" id="SSF46785">
    <property type="entry name" value="Winged helix' DNA-binding domain"/>
    <property type="match status" value="1"/>
</dbReference>
<dbReference type="GO" id="GO:0003700">
    <property type="term" value="F:DNA-binding transcription factor activity"/>
    <property type="evidence" value="ECO:0007669"/>
    <property type="project" value="InterPro"/>
</dbReference>
<dbReference type="GO" id="GO:0000976">
    <property type="term" value="F:transcription cis-regulatory region binding"/>
    <property type="evidence" value="ECO:0007669"/>
    <property type="project" value="TreeGrafter"/>
</dbReference>
<name>A0A3B1ADP9_9ZZZZ</name>
<evidence type="ECO:0000256" key="4">
    <source>
        <dbReference type="ARBA" id="ARBA00023163"/>
    </source>
</evidence>
<keyword evidence="3" id="KW-0238">DNA-binding</keyword>
<feature type="domain" description="HTH lysR-type" evidence="5">
    <location>
        <begin position="3"/>
        <end position="60"/>
    </location>
</feature>
<dbReference type="InterPro" id="IPR036390">
    <property type="entry name" value="WH_DNA-bd_sf"/>
</dbReference>
<reference evidence="6" key="1">
    <citation type="submission" date="2018-06" db="EMBL/GenBank/DDBJ databases">
        <authorList>
            <person name="Zhirakovskaya E."/>
        </authorList>
    </citation>
    <scope>NUCLEOTIDE SEQUENCE</scope>
</reference>
<keyword evidence="4" id="KW-0804">Transcription</keyword>
<dbReference type="PROSITE" id="PS50931">
    <property type="entry name" value="HTH_LYSR"/>
    <property type="match status" value="1"/>
</dbReference>
<protein>
    <submittedName>
        <fullName evidence="6">Transcriptional regulator, LysR family</fullName>
    </submittedName>
</protein>
<proteinExistence type="inferred from homology"/>
<dbReference type="InterPro" id="IPR005119">
    <property type="entry name" value="LysR_subst-bd"/>
</dbReference>
<evidence type="ECO:0000256" key="2">
    <source>
        <dbReference type="ARBA" id="ARBA00023015"/>
    </source>
</evidence>
<dbReference type="Pfam" id="PF03466">
    <property type="entry name" value="LysR_substrate"/>
    <property type="match status" value="1"/>
</dbReference>
<sequence>MHLTLEALTVIDAIDRKGSFASAASEMHRVPSAITYTIQKLENDLDLELFNREGHRAVLTDCGRRLLQEGRHILRAALELEQNMKRVSTGWEPELRIAVVDLIPLTRIFPLIHQFQQVNAGTVINLSREVSGGTWDALAWDRADLVIGAVGDAPTGTNFTTRLMGSLDLEFVVAPHHPLATIDKPLVIDDILAHRAIAAADSSRKMTPRTLALLRGQTVMTVPDMDSKIEAQRQGLGVGYIPKNLIEQDLHTGSLIAKQIENAPPFIQLYIAWRTQDNGNALNWFKEKLTPRIMLDYLLGEADMPQSIIETTAEIKQR</sequence>
<dbReference type="Gene3D" id="1.10.10.10">
    <property type="entry name" value="Winged helix-like DNA-binding domain superfamily/Winged helix DNA-binding domain"/>
    <property type="match status" value="1"/>
</dbReference>
<dbReference type="AlphaFoldDB" id="A0A3B1ADP9"/>
<accession>A0A3B1ADP9</accession>
<evidence type="ECO:0000259" key="5">
    <source>
        <dbReference type="PROSITE" id="PS50931"/>
    </source>
</evidence>
<evidence type="ECO:0000256" key="1">
    <source>
        <dbReference type="ARBA" id="ARBA00009437"/>
    </source>
</evidence>
<dbReference type="Gene3D" id="3.40.190.290">
    <property type="match status" value="1"/>
</dbReference>
<dbReference type="EMBL" id="UOFS01000033">
    <property type="protein sequence ID" value="VAW97587.1"/>
    <property type="molecule type" value="Genomic_DNA"/>
</dbReference>
<keyword evidence="2" id="KW-0805">Transcription regulation</keyword>
<dbReference type="Pfam" id="PF00126">
    <property type="entry name" value="HTH_1"/>
    <property type="match status" value="1"/>
</dbReference>
<comment type="similarity">
    <text evidence="1">Belongs to the LysR transcriptional regulatory family.</text>
</comment>
<dbReference type="PANTHER" id="PTHR30126">
    <property type="entry name" value="HTH-TYPE TRANSCRIPTIONAL REGULATOR"/>
    <property type="match status" value="1"/>
</dbReference>
<dbReference type="PANTHER" id="PTHR30126:SF4">
    <property type="entry name" value="LYSR FAMILY TRANSCRIPTIONAL REGULATOR"/>
    <property type="match status" value="1"/>
</dbReference>
<evidence type="ECO:0000313" key="6">
    <source>
        <dbReference type="EMBL" id="VAW97587.1"/>
    </source>
</evidence>
<evidence type="ECO:0000256" key="3">
    <source>
        <dbReference type="ARBA" id="ARBA00023125"/>
    </source>
</evidence>
<dbReference type="InterPro" id="IPR036388">
    <property type="entry name" value="WH-like_DNA-bd_sf"/>
</dbReference>
<gene>
    <name evidence="6" type="ORF">MNBD_GAMMA22-2299</name>
</gene>
<dbReference type="SUPFAM" id="SSF53850">
    <property type="entry name" value="Periplasmic binding protein-like II"/>
    <property type="match status" value="1"/>
</dbReference>
<organism evidence="6">
    <name type="scientific">hydrothermal vent metagenome</name>
    <dbReference type="NCBI Taxonomy" id="652676"/>
    <lineage>
        <taxon>unclassified sequences</taxon>
        <taxon>metagenomes</taxon>
        <taxon>ecological metagenomes</taxon>
    </lineage>
</organism>
<dbReference type="InterPro" id="IPR000847">
    <property type="entry name" value="LysR_HTH_N"/>
</dbReference>